<keyword evidence="4 10" id="KW-0812">Transmembrane</keyword>
<evidence type="ECO:0000256" key="9">
    <source>
        <dbReference type="ARBA" id="ARBA00023237"/>
    </source>
</evidence>
<gene>
    <name evidence="15" type="ORF">JMN32_07510</name>
</gene>
<evidence type="ECO:0000256" key="2">
    <source>
        <dbReference type="ARBA" id="ARBA00022448"/>
    </source>
</evidence>
<evidence type="ECO:0000259" key="13">
    <source>
        <dbReference type="Pfam" id="PF00593"/>
    </source>
</evidence>
<reference evidence="15" key="1">
    <citation type="submission" date="2021-01" db="EMBL/GenBank/DDBJ databases">
        <title>Fulvivirga kasyanovii gen. nov., sp nov., a novel member of the phylum Bacteroidetes isolated from seawater in a mussel farm.</title>
        <authorList>
            <person name="Zhao L.-H."/>
            <person name="Wang Z.-J."/>
        </authorList>
    </citation>
    <scope>NUCLEOTIDE SEQUENCE</scope>
    <source>
        <strain evidence="15">29W222</strain>
    </source>
</reference>
<keyword evidence="6 11" id="KW-0798">TonB box</keyword>
<dbReference type="Pfam" id="PF07715">
    <property type="entry name" value="Plug"/>
    <property type="match status" value="1"/>
</dbReference>
<name>A0A937KBK2_9BACT</name>
<evidence type="ECO:0000256" key="6">
    <source>
        <dbReference type="ARBA" id="ARBA00023077"/>
    </source>
</evidence>
<feature type="domain" description="TonB-dependent receptor-like beta-barrel" evidence="13">
    <location>
        <begin position="254"/>
        <end position="629"/>
    </location>
</feature>
<keyword evidence="5 12" id="KW-0732">Signal</keyword>
<dbReference type="InterPro" id="IPR012910">
    <property type="entry name" value="Plug_dom"/>
</dbReference>
<keyword evidence="3 10" id="KW-1134">Transmembrane beta strand</keyword>
<dbReference type="Pfam" id="PF00593">
    <property type="entry name" value="TonB_dep_Rec_b-barrel"/>
    <property type="match status" value="1"/>
</dbReference>
<dbReference type="PANTHER" id="PTHR30069">
    <property type="entry name" value="TONB-DEPENDENT OUTER MEMBRANE RECEPTOR"/>
    <property type="match status" value="1"/>
</dbReference>
<evidence type="ECO:0000256" key="4">
    <source>
        <dbReference type="ARBA" id="ARBA00022692"/>
    </source>
</evidence>
<sequence>MKLKCVICFCLLFLITLTGRLYSQDEEYFEMTLEEVMNMEISVASKGSESVINSPSSVYVFTSSEIERMGVTSVEELLNFVPGYFTGLDIEQGKAFRIGSRGRSTALSESILFLVNGHRINDLYTGGVSIINRLIPVENIKQIEVIRGPGSSLYGSNAFLGVVNIVTKENANDITVSYGSFQGISAAGNFSAKVRDIQVSGFIKGFTNEGYEFDDFEDLLGGRGDMTDPEQGVDIMVGIKLKDLKFEARHFEREFNGFYGLGGVSDFNNNERSSQSMANLSYNLKAGENLSFNIKTGYRVENWKTKAVILPTGFDGLTEDFFAGPYMKSTAFNFSTDAKYNISEKNELLAGFSYEQAGISRAVSLSSHDYLTFEYFGGVREYYLPFNNTDDKRNILGVFVQDRHIISDNLRVTFGARLDSYNDFGSSINPRGAIVYSTPFKSTIKAMYGQAFRAPNYLELYDQYNPVDYGNTELEAEEIQTFELAYTQNLSVFSATVTYFNNTIKNLIFLNPVALPVDAPNNPLLVPSFYNLDEDVNTSGIEVAAILKPVESLSLTATYTQLMDDYAYMPENMVSARLNYRFGLFNLNLNGIYHGKISEVSNQSNYTVVNGKLGMTIDNLTVFGRVSNITDELYRTPTTLSDAGVVNRGRIAALGLKLTF</sequence>
<evidence type="ECO:0000256" key="11">
    <source>
        <dbReference type="RuleBase" id="RU003357"/>
    </source>
</evidence>
<dbReference type="PROSITE" id="PS01156">
    <property type="entry name" value="TONB_DEPENDENT_REC_2"/>
    <property type="match status" value="1"/>
</dbReference>
<dbReference type="GO" id="GO:0009279">
    <property type="term" value="C:cell outer membrane"/>
    <property type="evidence" value="ECO:0007669"/>
    <property type="project" value="UniProtKB-SubCell"/>
</dbReference>
<evidence type="ECO:0000256" key="8">
    <source>
        <dbReference type="ARBA" id="ARBA00023170"/>
    </source>
</evidence>
<dbReference type="InterPro" id="IPR039426">
    <property type="entry name" value="TonB-dep_rcpt-like"/>
</dbReference>
<evidence type="ECO:0000313" key="16">
    <source>
        <dbReference type="Proteomes" id="UP000614216"/>
    </source>
</evidence>
<keyword evidence="9 10" id="KW-0998">Cell outer membrane</keyword>
<keyword evidence="7 10" id="KW-0472">Membrane</keyword>
<evidence type="ECO:0000256" key="12">
    <source>
        <dbReference type="SAM" id="SignalP"/>
    </source>
</evidence>
<dbReference type="Gene3D" id="2.40.170.20">
    <property type="entry name" value="TonB-dependent receptor, beta-barrel domain"/>
    <property type="match status" value="1"/>
</dbReference>
<dbReference type="InterPro" id="IPR037066">
    <property type="entry name" value="Plug_dom_sf"/>
</dbReference>
<comment type="caution">
    <text evidence="15">The sequence shown here is derived from an EMBL/GenBank/DDBJ whole genome shotgun (WGS) entry which is preliminary data.</text>
</comment>
<dbReference type="CDD" id="cd01347">
    <property type="entry name" value="ligand_gated_channel"/>
    <property type="match status" value="1"/>
</dbReference>
<proteinExistence type="inferred from homology"/>
<dbReference type="InterPro" id="IPR036942">
    <property type="entry name" value="Beta-barrel_TonB_sf"/>
</dbReference>
<evidence type="ECO:0000313" key="15">
    <source>
        <dbReference type="EMBL" id="MBL6446149.1"/>
    </source>
</evidence>
<comment type="subcellular location">
    <subcellularLocation>
        <location evidence="1 10">Cell outer membrane</location>
        <topology evidence="1 10">Multi-pass membrane protein</topology>
    </subcellularLocation>
</comment>
<dbReference type="InterPro" id="IPR000531">
    <property type="entry name" value="Beta-barrel_TonB"/>
</dbReference>
<dbReference type="AlphaFoldDB" id="A0A937KBK2"/>
<accession>A0A937KBK2</accession>
<keyword evidence="8 15" id="KW-0675">Receptor</keyword>
<feature type="domain" description="TonB-dependent receptor plug" evidence="14">
    <location>
        <begin position="52"/>
        <end position="162"/>
    </location>
</feature>
<dbReference type="Gene3D" id="2.170.130.10">
    <property type="entry name" value="TonB-dependent receptor, plug domain"/>
    <property type="match status" value="1"/>
</dbReference>
<evidence type="ECO:0000259" key="14">
    <source>
        <dbReference type="Pfam" id="PF07715"/>
    </source>
</evidence>
<dbReference type="PROSITE" id="PS52016">
    <property type="entry name" value="TONB_DEPENDENT_REC_3"/>
    <property type="match status" value="1"/>
</dbReference>
<evidence type="ECO:0000256" key="1">
    <source>
        <dbReference type="ARBA" id="ARBA00004571"/>
    </source>
</evidence>
<organism evidence="15 16">
    <name type="scientific">Fulvivirga marina</name>
    <dbReference type="NCBI Taxonomy" id="2494733"/>
    <lineage>
        <taxon>Bacteria</taxon>
        <taxon>Pseudomonadati</taxon>
        <taxon>Bacteroidota</taxon>
        <taxon>Cytophagia</taxon>
        <taxon>Cytophagales</taxon>
        <taxon>Fulvivirgaceae</taxon>
        <taxon>Fulvivirga</taxon>
    </lineage>
</organism>
<dbReference type="PANTHER" id="PTHR30069:SF29">
    <property type="entry name" value="HEMOGLOBIN AND HEMOGLOBIN-HAPTOGLOBIN-BINDING PROTEIN 1-RELATED"/>
    <property type="match status" value="1"/>
</dbReference>
<protein>
    <submittedName>
        <fullName evidence="15">TonB-dependent receptor</fullName>
    </submittedName>
</protein>
<evidence type="ECO:0000256" key="10">
    <source>
        <dbReference type="PROSITE-ProRule" id="PRU01360"/>
    </source>
</evidence>
<evidence type="ECO:0000256" key="7">
    <source>
        <dbReference type="ARBA" id="ARBA00023136"/>
    </source>
</evidence>
<dbReference type="EMBL" id="JAEUGD010000023">
    <property type="protein sequence ID" value="MBL6446149.1"/>
    <property type="molecule type" value="Genomic_DNA"/>
</dbReference>
<evidence type="ECO:0000256" key="3">
    <source>
        <dbReference type="ARBA" id="ARBA00022452"/>
    </source>
</evidence>
<dbReference type="GO" id="GO:0015344">
    <property type="term" value="F:siderophore uptake transmembrane transporter activity"/>
    <property type="evidence" value="ECO:0007669"/>
    <property type="project" value="TreeGrafter"/>
</dbReference>
<dbReference type="InterPro" id="IPR010917">
    <property type="entry name" value="TonB_rcpt_CS"/>
</dbReference>
<feature type="chain" id="PRO_5036934099" evidence="12">
    <location>
        <begin position="24"/>
        <end position="660"/>
    </location>
</feature>
<keyword evidence="2 10" id="KW-0813">Transport</keyword>
<evidence type="ECO:0000256" key="5">
    <source>
        <dbReference type="ARBA" id="ARBA00022729"/>
    </source>
</evidence>
<feature type="signal peptide" evidence="12">
    <location>
        <begin position="1"/>
        <end position="23"/>
    </location>
</feature>
<dbReference type="SUPFAM" id="SSF56935">
    <property type="entry name" value="Porins"/>
    <property type="match status" value="1"/>
</dbReference>
<comment type="similarity">
    <text evidence="10 11">Belongs to the TonB-dependent receptor family.</text>
</comment>
<dbReference type="Proteomes" id="UP000614216">
    <property type="component" value="Unassembled WGS sequence"/>
</dbReference>
<dbReference type="GO" id="GO:0044718">
    <property type="term" value="P:siderophore transmembrane transport"/>
    <property type="evidence" value="ECO:0007669"/>
    <property type="project" value="TreeGrafter"/>
</dbReference>
<keyword evidence="16" id="KW-1185">Reference proteome</keyword>
<dbReference type="RefSeq" id="WP_202855693.1">
    <property type="nucleotide sequence ID" value="NZ_JAEUGD010000023.1"/>
</dbReference>